<organism evidence="2 3">
    <name type="scientific">Owenia fusiformis</name>
    <name type="common">Polychaete worm</name>
    <dbReference type="NCBI Taxonomy" id="6347"/>
    <lineage>
        <taxon>Eukaryota</taxon>
        <taxon>Metazoa</taxon>
        <taxon>Spiralia</taxon>
        <taxon>Lophotrochozoa</taxon>
        <taxon>Annelida</taxon>
        <taxon>Polychaeta</taxon>
        <taxon>Sedentaria</taxon>
        <taxon>Canalipalpata</taxon>
        <taxon>Sabellida</taxon>
        <taxon>Oweniida</taxon>
        <taxon>Oweniidae</taxon>
        <taxon>Owenia</taxon>
    </lineage>
</organism>
<evidence type="ECO:0000313" key="2">
    <source>
        <dbReference type="EMBL" id="CAH1797079.1"/>
    </source>
</evidence>
<feature type="compositionally biased region" description="Polar residues" evidence="1">
    <location>
        <begin position="292"/>
        <end position="317"/>
    </location>
</feature>
<dbReference type="Proteomes" id="UP000749559">
    <property type="component" value="Unassembled WGS sequence"/>
</dbReference>
<proteinExistence type="predicted"/>
<name>A0A8J1TYY4_OWEFU</name>
<dbReference type="EMBL" id="CAIIXF020000010">
    <property type="protein sequence ID" value="CAH1797079.1"/>
    <property type="molecule type" value="Genomic_DNA"/>
</dbReference>
<dbReference type="AlphaFoldDB" id="A0A8J1TYY4"/>
<feature type="region of interest" description="Disordered" evidence="1">
    <location>
        <begin position="226"/>
        <end position="361"/>
    </location>
</feature>
<evidence type="ECO:0000256" key="1">
    <source>
        <dbReference type="SAM" id="MobiDB-lite"/>
    </source>
</evidence>
<keyword evidence="3" id="KW-1185">Reference proteome</keyword>
<gene>
    <name evidence="2" type="ORF">OFUS_LOCUS21418</name>
</gene>
<protein>
    <submittedName>
        <fullName evidence="2">Uncharacterized protein</fullName>
    </submittedName>
</protein>
<reference evidence="2" key="1">
    <citation type="submission" date="2022-03" db="EMBL/GenBank/DDBJ databases">
        <authorList>
            <person name="Martin C."/>
        </authorList>
    </citation>
    <scope>NUCLEOTIDE SEQUENCE</scope>
</reference>
<feature type="compositionally biased region" description="Low complexity" evidence="1">
    <location>
        <begin position="265"/>
        <end position="278"/>
    </location>
</feature>
<dbReference type="OrthoDB" id="6140847at2759"/>
<accession>A0A8J1TYY4</accession>
<evidence type="ECO:0000313" key="3">
    <source>
        <dbReference type="Proteomes" id="UP000749559"/>
    </source>
</evidence>
<comment type="caution">
    <text evidence="2">The sequence shown here is derived from an EMBL/GenBank/DDBJ whole genome shotgun (WGS) entry which is preliminary data.</text>
</comment>
<sequence length="361" mass="41737">MPMIYTRRDFILREKAMQTAKSTKDSGYGRCLLRTNVQEQRMLRTQLRVMDKEMHRKQMHINQQKKQFMQLRKKQHHEPTLIVERPPSPDQYHYGYEDDWDEDQYYTTYPSHNFKGPGYMQPLKTRAKTPVDFPTIDAFSVQVKKKKNVWEEALDETTTPSFRKTGICSPPLTEEERVDLYRGWLLHKPESRQKAKQQTRTPMYNTQFDVKSAIKLIEKRLYGSDYESSTLSRPTTPFLTLQDNEKRPTNIKKKTVTFSTPGVKSANSTSRANSTNTNKYTPVLAEYKPKSSHTPNLPDSVSHSPNDHVSGQSSQASHLPRLNKESGKRRTPSSTMTASYPLSATSVRAPPKSMRRSITTL</sequence>
<feature type="compositionally biased region" description="Polar residues" evidence="1">
    <location>
        <begin position="332"/>
        <end position="346"/>
    </location>
</feature>
<feature type="compositionally biased region" description="Polar residues" evidence="1">
    <location>
        <begin position="226"/>
        <end position="242"/>
    </location>
</feature>